<dbReference type="AlphaFoldDB" id="A0A3P6A9H9"/>
<name>A0A3P6A9H9_BRAOL</name>
<sequence length="56" mass="6373">MKINTTNMRQFLKRYETASGQLINAEKSSITFSSKALATLKQAVNDELQIQKKEEP</sequence>
<proteinExistence type="predicted"/>
<reference evidence="1" key="1">
    <citation type="submission" date="2018-11" db="EMBL/GenBank/DDBJ databases">
        <authorList>
            <consortium name="Genoscope - CEA"/>
            <person name="William W."/>
        </authorList>
    </citation>
    <scope>NUCLEOTIDE SEQUENCE</scope>
</reference>
<evidence type="ECO:0000313" key="1">
    <source>
        <dbReference type="EMBL" id="VDC90386.1"/>
    </source>
</evidence>
<protein>
    <submittedName>
        <fullName evidence="1">Uncharacterized protein</fullName>
    </submittedName>
</protein>
<dbReference type="EMBL" id="LR031872">
    <property type="protein sequence ID" value="VDC90386.1"/>
    <property type="molecule type" value="Genomic_DNA"/>
</dbReference>
<organism evidence="1">
    <name type="scientific">Brassica oleracea</name>
    <name type="common">Wild cabbage</name>
    <dbReference type="NCBI Taxonomy" id="3712"/>
    <lineage>
        <taxon>Eukaryota</taxon>
        <taxon>Viridiplantae</taxon>
        <taxon>Streptophyta</taxon>
        <taxon>Embryophyta</taxon>
        <taxon>Tracheophyta</taxon>
        <taxon>Spermatophyta</taxon>
        <taxon>Magnoliopsida</taxon>
        <taxon>eudicotyledons</taxon>
        <taxon>Gunneridae</taxon>
        <taxon>Pentapetalae</taxon>
        <taxon>rosids</taxon>
        <taxon>malvids</taxon>
        <taxon>Brassicales</taxon>
        <taxon>Brassicaceae</taxon>
        <taxon>Brassiceae</taxon>
        <taxon>Brassica</taxon>
    </lineage>
</organism>
<gene>
    <name evidence="1" type="ORF">BOLC3T15316H</name>
</gene>
<accession>A0A3P6A9H9</accession>